<dbReference type="RefSeq" id="WP_094998233.1">
    <property type="nucleotide sequence ID" value="NZ_BMJL01000028.1"/>
</dbReference>
<dbReference type="OrthoDB" id="1175724at2"/>
<name>A0A223V8M0_9FLAO</name>
<keyword evidence="2" id="KW-1185">Reference proteome</keyword>
<organism evidence="1 2">
    <name type="scientific">Maribacter cobaltidurans</name>
    <dbReference type="NCBI Taxonomy" id="1178778"/>
    <lineage>
        <taxon>Bacteria</taxon>
        <taxon>Pseudomonadati</taxon>
        <taxon>Bacteroidota</taxon>
        <taxon>Flavobacteriia</taxon>
        <taxon>Flavobacteriales</taxon>
        <taxon>Flavobacteriaceae</taxon>
        <taxon>Maribacter</taxon>
    </lineage>
</organism>
<dbReference type="KEGG" id="marb:CJ263_16265"/>
<dbReference type="Proteomes" id="UP000215244">
    <property type="component" value="Chromosome"/>
</dbReference>
<dbReference type="AlphaFoldDB" id="A0A223V8M0"/>
<sequence length="402" mass="45930">MKKYQLTIVFLGLIFMQGYGQGRGEDLLPEIEIGFKTITTGNYYSNKGIPSLNIPVLNEGERTISDFSDSYFMIGARQKLYKGWRGQMVLGFSFPDANTGLGQVFYNQIMARVENKKNIITIGRTTTQTTLGSFTTFRDDDVMQFNYILNPFSSGINTEDNQYANVLEYTHIFKDRLYVTLHGENYQSFSNPNDYSLNGIGGSIVYRVPESQVWKREIIKEIGVSSVNFDIENPNSPGSNTYLSNLASYVALNIHPDPVHFVDFKVLNITNFGIDGISDITSYDDYTRSKSQSFFGMVRYLNRKLERPNYQISLGGGYKSLPEINGGANQYVLISNMFYRIGNNFDLLVQYRYHENRGELTPLLGKSQHRFQVGLSFSFNKIFNNQFDDRNSILNLEHGYIK</sequence>
<gene>
    <name evidence="1" type="ORF">CJ263_16265</name>
</gene>
<protein>
    <submittedName>
        <fullName evidence="1">Uncharacterized protein</fullName>
    </submittedName>
</protein>
<proteinExistence type="predicted"/>
<evidence type="ECO:0000313" key="2">
    <source>
        <dbReference type="Proteomes" id="UP000215244"/>
    </source>
</evidence>
<reference evidence="1 2" key="1">
    <citation type="submission" date="2017-08" db="EMBL/GenBank/DDBJ databases">
        <title>The complete genome sequence of Maribacter sp. B1, isolated from deep-sea sediment.</title>
        <authorList>
            <person name="Wu Y.-H."/>
            <person name="Cheng H."/>
            <person name="Xu X.-W."/>
        </authorList>
    </citation>
    <scope>NUCLEOTIDE SEQUENCE [LARGE SCALE GENOMIC DNA]</scope>
    <source>
        <strain evidence="1 2">B1</strain>
    </source>
</reference>
<dbReference type="EMBL" id="CP022957">
    <property type="protein sequence ID" value="ASV31642.1"/>
    <property type="molecule type" value="Genomic_DNA"/>
</dbReference>
<accession>A0A223V8M0</accession>
<evidence type="ECO:0000313" key="1">
    <source>
        <dbReference type="EMBL" id="ASV31642.1"/>
    </source>
</evidence>